<dbReference type="AlphaFoldDB" id="A0A483CS94"/>
<dbReference type="InterPro" id="IPR016490">
    <property type="entry name" value="Tscrpt_reg_HTH_AF0396-typ3"/>
</dbReference>
<accession>A0A483CS94</accession>
<sequence>MGDLTGTLFLSNKRKKLLLFLKNGVRTWDEIKTNLNVTASGMLPQIHVLENEGLIIRSGKKYRLSDQGMLIVHFMEPLVSTIESLENNKNFWKEHNISAIPLKMLQRLSELKNTSVTECSIEESFEPHTHLLDNIEKSFSLKGISPIVNPMYPHFFLNGAKQGKNVSLILTRNAFEKIGKDYSPYLEEGLQYGNAALYVYHGNIRFASFVTEVYFSLSLFYHNEAFDSIRDLVSTDPSAIAWGNDLFSHYLALSERITQYQLTNE</sequence>
<dbReference type="InterPro" id="IPR013561">
    <property type="entry name" value="FilR1_middle_dom"/>
</dbReference>
<dbReference type="PIRSF" id="PIRSF006692">
    <property type="entry name" value="TF_HTH_AF0396_prd"/>
    <property type="match status" value="1"/>
</dbReference>
<feature type="domain" description="Methanogenesis regulatory protein FilR1 middle" evidence="1">
    <location>
        <begin position="125"/>
        <end position="252"/>
    </location>
</feature>
<name>A0A483CS94_9EURY</name>
<dbReference type="SUPFAM" id="SSF46785">
    <property type="entry name" value="Winged helix' DNA-binding domain"/>
    <property type="match status" value="1"/>
</dbReference>
<dbReference type="Gene3D" id="1.10.10.10">
    <property type="entry name" value="Winged helix-like DNA-binding domain superfamily/Winged helix DNA-binding domain"/>
    <property type="match status" value="1"/>
</dbReference>
<evidence type="ECO:0000313" key="3">
    <source>
        <dbReference type="Proteomes" id="UP000292580"/>
    </source>
</evidence>
<keyword evidence="3" id="KW-1185">Reference proteome</keyword>
<organism evidence="2 3">
    <name type="scientific">Methanofollis fontis</name>
    <dbReference type="NCBI Taxonomy" id="2052832"/>
    <lineage>
        <taxon>Archaea</taxon>
        <taxon>Methanobacteriati</taxon>
        <taxon>Methanobacteriota</taxon>
        <taxon>Stenosarchaea group</taxon>
        <taxon>Methanomicrobia</taxon>
        <taxon>Methanomicrobiales</taxon>
        <taxon>Methanomicrobiaceae</taxon>
        <taxon>Methanofollis</taxon>
    </lineage>
</organism>
<evidence type="ECO:0000313" key="2">
    <source>
        <dbReference type="EMBL" id="TAJ45728.1"/>
    </source>
</evidence>
<dbReference type="Pfam" id="PF08350">
    <property type="entry name" value="FilR1_middle"/>
    <property type="match status" value="1"/>
</dbReference>
<comment type="caution">
    <text evidence="2">The sequence shown here is derived from an EMBL/GenBank/DDBJ whole genome shotgun (WGS) entry which is preliminary data.</text>
</comment>
<reference evidence="2 3" key="1">
    <citation type="submission" date="2017-11" db="EMBL/GenBank/DDBJ databases">
        <title>Isolation and Characterization of Methanofollis Species from Methane Seep Offshore SW Taiwan.</title>
        <authorList>
            <person name="Teng N.-H."/>
            <person name="Lai M.-C."/>
            <person name="Chen S.-C."/>
        </authorList>
    </citation>
    <scope>NUCLEOTIDE SEQUENCE [LARGE SCALE GENOMIC DNA]</scope>
    <source>
        <strain evidence="2 3">FWC-SCC2</strain>
    </source>
</reference>
<gene>
    <name evidence="2" type="ORF">CUJ86_03170</name>
</gene>
<dbReference type="OrthoDB" id="11410at2157"/>
<dbReference type="Proteomes" id="UP000292580">
    <property type="component" value="Unassembled WGS sequence"/>
</dbReference>
<dbReference type="RefSeq" id="WP_130646092.1">
    <property type="nucleotide sequence ID" value="NZ_PGCL01000001.1"/>
</dbReference>
<dbReference type="InterPro" id="IPR036388">
    <property type="entry name" value="WH-like_DNA-bd_sf"/>
</dbReference>
<dbReference type="EMBL" id="PGCL01000001">
    <property type="protein sequence ID" value="TAJ45728.1"/>
    <property type="molecule type" value="Genomic_DNA"/>
</dbReference>
<evidence type="ECO:0000259" key="1">
    <source>
        <dbReference type="Pfam" id="PF08350"/>
    </source>
</evidence>
<dbReference type="InterPro" id="IPR036390">
    <property type="entry name" value="WH_DNA-bd_sf"/>
</dbReference>
<protein>
    <submittedName>
        <fullName evidence="2">Transcriptional regulator</fullName>
    </submittedName>
</protein>
<proteinExistence type="predicted"/>